<accession>A0A1S7FVS0</accession>
<keyword evidence="3" id="KW-1185">Reference proteome</keyword>
<protein>
    <submittedName>
        <fullName evidence="2">Uncharacterized protein</fullName>
    </submittedName>
</protein>
<evidence type="ECO:0000313" key="3">
    <source>
        <dbReference type="Proteomes" id="UP000223060"/>
    </source>
</evidence>
<dbReference type="Proteomes" id="UP000223060">
    <property type="component" value="Chromosome"/>
</dbReference>
<proteinExistence type="predicted"/>
<gene>
    <name evidence="2" type="ORF">UE46_11200</name>
</gene>
<name>A0A1S7FVS0_9LIST</name>
<keyword evidence="1" id="KW-0472">Membrane</keyword>
<dbReference type="EMBL" id="CP011102">
    <property type="protein sequence ID" value="AQY51544.1"/>
    <property type="molecule type" value="Genomic_DNA"/>
</dbReference>
<sequence length="91" mass="10503">MENAIDNSKNLYLESNYIVAGIFLDDYWVVLDLDKNCICICEYGEKKELNIRFEQFADSFFVEGISNLLISFLIVLIFLASLLLLVSIKVR</sequence>
<dbReference type="RefSeq" id="WP_118907624.1">
    <property type="nucleotide sequence ID" value="NZ_CP011102.1"/>
</dbReference>
<feature type="transmembrane region" description="Helical" evidence="1">
    <location>
        <begin position="68"/>
        <end position="88"/>
    </location>
</feature>
<reference evidence="3" key="1">
    <citation type="submission" date="2015-03" db="EMBL/GenBank/DDBJ databases">
        <authorList>
            <person name="Ferrari E."/>
            <person name="Walter M.C."/>
            <person name="Huptas C."/>
            <person name="Scherer S."/>
            <person name="Mueller-Herbst S."/>
        </authorList>
    </citation>
    <scope>NUCLEOTIDE SEQUENCE [LARGE SCALE GENOMIC DNA]</scope>
    <source>
        <strain evidence="3">LWP01</strain>
    </source>
</reference>
<keyword evidence="1" id="KW-1133">Transmembrane helix</keyword>
<dbReference type="KEGG" id="lwi:UE46_11200"/>
<organism evidence="2 3">
    <name type="scientific">Listeria weihenstephanensis</name>
    <dbReference type="NCBI Taxonomy" id="1006155"/>
    <lineage>
        <taxon>Bacteria</taxon>
        <taxon>Bacillati</taxon>
        <taxon>Bacillota</taxon>
        <taxon>Bacilli</taxon>
        <taxon>Bacillales</taxon>
        <taxon>Listeriaceae</taxon>
        <taxon>Listeria</taxon>
    </lineage>
</organism>
<keyword evidence="1" id="KW-0812">Transmembrane</keyword>
<evidence type="ECO:0000313" key="2">
    <source>
        <dbReference type="EMBL" id="AQY51544.1"/>
    </source>
</evidence>
<evidence type="ECO:0000256" key="1">
    <source>
        <dbReference type="SAM" id="Phobius"/>
    </source>
</evidence>
<dbReference type="AlphaFoldDB" id="A0A1S7FVS0"/>